<reference evidence="2 3" key="1">
    <citation type="submission" date="2020-04" db="EMBL/GenBank/DDBJ databases">
        <authorList>
            <person name="De Canck E."/>
        </authorList>
    </citation>
    <scope>NUCLEOTIDE SEQUENCE [LARGE SCALE GENOMIC DNA]</scope>
    <source>
        <strain evidence="2 3">LMG 3458</strain>
    </source>
</reference>
<feature type="signal peptide" evidence="1">
    <location>
        <begin position="1"/>
        <end position="22"/>
    </location>
</feature>
<dbReference type="AlphaFoldDB" id="A0A6S7A4E6"/>
<evidence type="ECO:0000313" key="3">
    <source>
        <dbReference type="Proteomes" id="UP000494111"/>
    </source>
</evidence>
<name>A0A6S7A4E6_9BURK</name>
<organism evidence="2 3">
    <name type="scientific">Achromobacter deleyi</name>
    <dbReference type="NCBI Taxonomy" id="1353891"/>
    <lineage>
        <taxon>Bacteria</taxon>
        <taxon>Pseudomonadati</taxon>
        <taxon>Pseudomonadota</taxon>
        <taxon>Betaproteobacteria</taxon>
        <taxon>Burkholderiales</taxon>
        <taxon>Alcaligenaceae</taxon>
        <taxon>Achromobacter</taxon>
    </lineage>
</organism>
<dbReference type="RefSeq" id="WP_246288867.1">
    <property type="nucleotide sequence ID" value="NZ_CADIJO010000010.1"/>
</dbReference>
<dbReference type="EMBL" id="CADIJO010000010">
    <property type="protein sequence ID" value="CAB3712428.1"/>
    <property type="molecule type" value="Genomic_DNA"/>
</dbReference>
<keyword evidence="1" id="KW-0732">Signal</keyword>
<gene>
    <name evidence="2" type="ORF">LMG3458_03316</name>
</gene>
<dbReference type="Proteomes" id="UP000494111">
    <property type="component" value="Unassembled WGS sequence"/>
</dbReference>
<protein>
    <submittedName>
        <fullName evidence="2">Uncharacterized protein</fullName>
    </submittedName>
</protein>
<proteinExistence type="predicted"/>
<sequence>MKRSILVACTTLMMAGLPAAHAAQPAPAIGLPQMPDGECNLPESVRNAVSAQLAQGQMPRAAVRADVAVWRASGMSQLSRARPLPDVYSERYREHYATYLRMRGGPEFAAAFCQALRDAQ</sequence>
<feature type="chain" id="PRO_5028914257" evidence="1">
    <location>
        <begin position="23"/>
        <end position="120"/>
    </location>
</feature>
<accession>A0A6S7A4E6</accession>
<evidence type="ECO:0000256" key="1">
    <source>
        <dbReference type="SAM" id="SignalP"/>
    </source>
</evidence>
<evidence type="ECO:0000313" key="2">
    <source>
        <dbReference type="EMBL" id="CAB3712428.1"/>
    </source>
</evidence>